<comment type="caution">
    <text evidence="4">The sequence shown here is derived from an EMBL/GenBank/DDBJ whole genome shotgun (WGS) entry which is preliminary data.</text>
</comment>
<dbReference type="PANTHER" id="PTHR13068">
    <property type="entry name" value="CGI-12 PROTEIN-RELATED"/>
    <property type="match status" value="1"/>
</dbReference>
<protein>
    <submittedName>
        <fullName evidence="4">Transcription termination factor, mitochondrial/chloroplastic</fullName>
    </submittedName>
</protein>
<keyword evidence="2" id="KW-0805">Transcription regulation</keyword>
<dbReference type="Pfam" id="PF02536">
    <property type="entry name" value="mTERF"/>
    <property type="match status" value="1"/>
</dbReference>
<dbReference type="AlphaFoldDB" id="A0AAN8WDH1"/>
<keyword evidence="5" id="KW-1185">Reference proteome</keyword>
<accession>A0AAN8WDH1</accession>
<dbReference type="Proteomes" id="UP001370490">
    <property type="component" value="Unassembled WGS sequence"/>
</dbReference>
<dbReference type="FunFam" id="1.25.70.10:FF:000001">
    <property type="entry name" value="Mitochondrial transcription termination factor-like"/>
    <property type="match status" value="1"/>
</dbReference>
<organism evidence="4 5">
    <name type="scientific">Dillenia turbinata</name>
    <dbReference type="NCBI Taxonomy" id="194707"/>
    <lineage>
        <taxon>Eukaryota</taxon>
        <taxon>Viridiplantae</taxon>
        <taxon>Streptophyta</taxon>
        <taxon>Embryophyta</taxon>
        <taxon>Tracheophyta</taxon>
        <taxon>Spermatophyta</taxon>
        <taxon>Magnoliopsida</taxon>
        <taxon>eudicotyledons</taxon>
        <taxon>Gunneridae</taxon>
        <taxon>Pentapetalae</taxon>
        <taxon>Dilleniales</taxon>
        <taxon>Dilleniaceae</taxon>
        <taxon>Dillenia</taxon>
    </lineage>
</organism>
<dbReference type="SMART" id="SM00733">
    <property type="entry name" value="Mterf"/>
    <property type="match status" value="5"/>
</dbReference>
<evidence type="ECO:0000313" key="4">
    <source>
        <dbReference type="EMBL" id="KAK6945941.1"/>
    </source>
</evidence>
<evidence type="ECO:0000313" key="5">
    <source>
        <dbReference type="Proteomes" id="UP001370490"/>
    </source>
</evidence>
<dbReference type="InterPro" id="IPR003690">
    <property type="entry name" value="MTERF"/>
</dbReference>
<proteinExistence type="inferred from homology"/>
<keyword evidence="2" id="KW-0804">Transcription</keyword>
<reference evidence="4 5" key="1">
    <citation type="submission" date="2023-12" db="EMBL/GenBank/DDBJ databases">
        <title>A high-quality genome assembly for Dillenia turbinata (Dilleniales).</title>
        <authorList>
            <person name="Chanderbali A."/>
        </authorList>
    </citation>
    <scope>NUCLEOTIDE SEQUENCE [LARGE SCALE GENOMIC DNA]</scope>
    <source>
        <strain evidence="4">LSX21</strain>
        <tissue evidence="4">Leaf</tissue>
    </source>
</reference>
<evidence type="ECO:0000256" key="1">
    <source>
        <dbReference type="ARBA" id="ARBA00007692"/>
    </source>
</evidence>
<dbReference type="Gene3D" id="1.25.70.10">
    <property type="entry name" value="Transcription termination factor 3, mitochondrial"/>
    <property type="match status" value="1"/>
</dbReference>
<evidence type="ECO:0000256" key="2">
    <source>
        <dbReference type="ARBA" id="ARBA00022472"/>
    </source>
</evidence>
<dbReference type="GO" id="GO:0003676">
    <property type="term" value="F:nucleic acid binding"/>
    <property type="evidence" value="ECO:0007669"/>
    <property type="project" value="InterPro"/>
</dbReference>
<gene>
    <name evidence="4" type="ORF">RJ641_013485</name>
</gene>
<keyword evidence="2" id="KW-0806">Transcription termination</keyword>
<dbReference type="EMBL" id="JBAMMX010000002">
    <property type="protein sequence ID" value="KAK6945941.1"/>
    <property type="molecule type" value="Genomic_DNA"/>
</dbReference>
<keyword evidence="3" id="KW-0809">Transit peptide</keyword>
<dbReference type="PANTHER" id="PTHR13068:SF133">
    <property type="entry name" value="MITOCHONDRIAL TRANSCRIPTION TERMINATION FACTOR FAMILY PROTEIN"/>
    <property type="match status" value="1"/>
</dbReference>
<name>A0AAN8WDH1_9MAGN</name>
<comment type="similarity">
    <text evidence="1">Belongs to the mTERF family.</text>
</comment>
<evidence type="ECO:0000256" key="3">
    <source>
        <dbReference type="ARBA" id="ARBA00022946"/>
    </source>
</evidence>
<sequence length="328" mass="37487">MFRQLNFSSQLFLHKNSLNPKPLPFLFRRFKSSIPTTNSNSYTVSYLTNQCGLSPESAISASKRVQFETSSRADSVLALLKNHGFSDTQITKIVRSFPPILISDSQKTLLPKLEFFHSIGVSRPDLTSMLSRNPKPLVSSLKNRIIPNYEILKGFLQSDYKVIRTFKDIPRIFLLDLSKNLLPNGEHFRKLGGRGKSMFEENMKVYERWGWSKGEILMAFRKYPNCMLLSEKKIHMGMDFYVNKMGIHSRSIAASSKILAYSLEKRIKPRCSVIRVLTQNGLLRENFSLASVIGASEKVFLDKFVIKYAETLPQLLGVYQGKINPFEP</sequence>
<dbReference type="InterPro" id="IPR038538">
    <property type="entry name" value="MTERF_sf"/>
</dbReference>
<dbReference type="GO" id="GO:0006353">
    <property type="term" value="P:DNA-templated transcription termination"/>
    <property type="evidence" value="ECO:0007669"/>
    <property type="project" value="UniProtKB-KW"/>
</dbReference>